<reference evidence="2 3" key="1">
    <citation type="submission" date="2023-11" db="EMBL/GenBank/DDBJ databases">
        <title>A Novel Polar Bacteriovorax (B. antarcticus) Isolated from the Biocrust in Antarctica.</title>
        <authorList>
            <person name="Mun W."/>
            <person name="Choi S.Y."/>
            <person name="Mitchell R.J."/>
        </authorList>
    </citation>
    <scope>NUCLEOTIDE SEQUENCE [LARGE SCALE GENOMIC DNA]</scope>
    <source>
        <strain evidence="2 3">PP10</strain>
    </source>
</reference>
<feature type="transmembrane region" description="Helical" evidence="1">
    <location>
        <begin position="37"/>
        <end position="57"/>
    </location>
</feature>
<protein>
    <submittedName>
        <fullName evidence="2">Uncharacterized protein</fullName>
    </submittedName>
</protein>
<evidence type="ECO:0000313" key="2">
    <source>
        <dbReference type="EMBL" id="MEA9357741.1"/>
    </source>
</evidence>
<name>A0ABU5VXG9_9BACT</name>
<keyword evidence="1" id="KW-0812">Transmembrane</keyword>
<evidence type="ECO:0000256" key="1">
    <source>
        <dbReference type="SAM" id="Phobius"/>
    </source>
</evidence>
<evidence type="ECO:0000313" key="3">
    <source>
        <dbReference type="Proteomes" id="UP001302274"/>
    </source>
</evidence>
<keyword evidence="1" id="KW-0472">Membrane</keyword>
<accession>A0ABU5VXG9</accession>
<proteinExistence type="predicted"/>
<gene>
    <name evidence="2" type="ORF">SHI21_16035</name>
</gene>
<comment type="caution">
    <text evidence="2">The sequence shown here is derived from an EMBL/GenBank/DDBJ whole genome shotgun (WGS) entry which is preliminary data.</text>
</comment>
<dbReference type="EMBL" id="JAYGJQ010000002">
    <property type="protein sequence ID" value="MEA9357741.1"/>
    <property type="molecule type" value="Genomic_DNA"/>
</dbReference>
<sequence length="234" mass="26852">MSVIRVADAFLWGDKKLTEKRSSFIEETKKSHKGGNITLMAALLTLMISALLMFFAFKFKVELKEARYRKDSYLCFHYLNIQTENYFSDMVKFNWAIRTAFAATFSVVGTAQAEAVWNALKIARNARHLYYIKGLVSNQYCKGKISILPYLQKQPFETNKAYLLSPDLDGTAKLKEEQWKITYYQKPDGIRLNKSFCLEAEMSAEGAFIPNFKIKTQEISMAGFSQLKCLSGFQ</sequence>
<dbReference type="Proteomes" id="UP001302274">
    <property type="component" value="Unassembled WGS sequence"/>
</dbReference>
<keyword evidence="3" id="KW-1185">Reference proteome</keyword>
<keyword evidence="1" id="KW-1133">Transmembrane helix</keyword>
<dbReference type="RefSeq" id="WP_323577885.1">
    <property type="nucleotide sequence ID" value="NZ_JAYGJQ010000002.1"/>
</dbReference>
<organism evidence="2 3">
    <name type="scientific">Bacteriovorax antarcticus</name>
    <dbReference type="NCBI Taxonomy" id="3088717"/>
    <lineage>
        <taxon>Bacteria</taxon>
        <taxon>Pseudomonadati</taxon>
        <taxon>Bdellovibrionota</taxon>
        <taxon>Bacteriovoracia</taxon>
        <taxon>Bacteriovoracales</taxon>
        <taxon>Bacteriovoracaceae</taxon>
        <taxon>Bacteriovorax</taxon>
    </lineage>
</organism>